<dbReference type="EMBL" id="JACOPR010000001">
    <property type="protein sequence ID" value="MBC5729549.1"/>
    <property type="molecule type" value="Genomic_DNA"/>
</dbReference>
<evidence type="ECO:0000256" key="3">
    <source>
        <dbReference type="ARBA" id="ARBA00022475"/>
    </source>
</evidence>
<feature type="transmembrane region" description="Helical" evidence="7">
    <location>
        <begin position="352"/>
        <end position="375"/>
    </location>
</feature>
<keyword evidence="6 7" id="KW-0472">Membrane</keyword>
<name>A0ABR7HPU5_9FIRM</name>
<feature type="transmembrane region" description="Helical" evidence="7">
    <location>
        <begin position="319"/>
        <end position="346"/>
    </location>
</feature>
<feature type="transmembrane region" description="Helical" evidence="7">
    <location>
        <begin position="416"/>
        <end position="436"/>
    </location>
</feature>
<sequence length="451" mass="48971">MTENKMGVMPVGKLIFTMSLPMILSMLIQALYNVVDSVFVSWINEESLTAVSMAFPIQNLMIAVAVGTGVGVNALLSRSLGEKNYDIANRAAENAVFLAVISCLVFTVLGTLAARVFFAVQSTDPQIVEYGTLYLRICSLGCVGIFIEITMERLLQATGRTFYTMITQGVGAVINIVLDPILIFGLGPFPQMGIAGAAIATVTGQIVAGILAFFFNAACNHDIHLSLRGFRPDGHIILRIYSVGIPSIVMNSIGSVMTFGLNQIVGAFTATATAVLGIYFKFQSFVFMPIFGLNNGMVPIVAYNYGARKKERMVQAIRLCIIAAVLIMLAGLLVIQFFSAQILMLFKASENMLAIGVPALKIICISFLFAGFNVIVSSTLQALGHGFLSMVISIIRQLVVLLPAAYLLSLSGNLTLIWWSFPIAELVAFLLCIFYLRHLYQRVIQPLEAEN</sequence>
<keyword evidence="5 7" id="KW-1133">Transmembrane helix</keyword>
<dbReference type="PANTHER" id="PTHR43549">
    <property type="entry name" value="MULTIDRUG RESISTANCE PROTEIN YPNP-RELATED"/>
    <property type="match status" value="1"/>
</dbReference>
<feature type="transmembrane region" description="Helical" evidence="7">
    <location>
        <begin position="12"/>
        <end position="35"/>
    </location>
</feature>
<feature type="transmembrane region" description="Helical" evidence="7">
    <location>
        <begin position="55"/>
        <end position="76"/>
    </location>
</feature>
<keyword evidence="2" id="KW-0813">Transport</keyword>
<organism evidence="8 9">
    <name type="scientific">Pseudoflavonifractor hominis</name>
    <dbReference type="NCBI Taxonomy" id="2763059"/>
    <lineage>
        <taxon>Bacteria</taxon>
        <taxon>Bacillati</taxon>
        <taxon>Bacillota</taxon>
        <taxon>Clostridia</taxon>
        <taxon>Eubacteriales</taxon>
        <taxon>Oscillospiraceae</taxon>
        <taxon>Pseudoflavonifractor</taxon>
    </lineage>
</organism>
<dbReference type="InterPro" id="IPR048279">
    <property type="entry name" value="MdtK-like"/>
</dbReference>
<feature type="transmembrane region" description="Helical" evidence="7">
    <location>
        <begin position="162"/>
        <end position="186"/>
    </location>
</feature>
<feature type="transmembrane region" description="Helical" evidence="7">
    <location>
        <begin position="236"/>
        <end position="254"/>
    </location>
</feature>
<evidence type="ECO:0000256" key="6">
    <source>
        <dbReference type="ARBA" id="ARBA00023136"/>
    </source>
</evidence>
<evidence type="ECO:0000256" key="7">
    <source>
        <dbReference type="SAM" id="Phobius"/>
    </source>
</evidence>
<accession>A0ABR7HPU5</accession>
<gene>
    <name evidence="8" type="ORF">H8S34_01690</name>
</gene>
<dbReference type="InterPro" id="IPR052031">
    <property type="entry name" value="Membrane_Transporter-Flippase"/>
</dbReference>
<feature type="transmembrane region" description="Helical" evidence="7">
    <location>
        <begin position="192"/>
        <end position="215"/>
    </location>
</feature>
<comment type="caution">
    <text evidence="8">The sequence shown here is derived from an EMBL/GenBank/DDBJ whole genome shotgun (WGS) entry which is preliminary data.</text>
</comment>
<evidence type="ECO:0000256" key="4">
    <source>
        <dbReference type="ARBA" id="ARBA00022692"/>
    </source>
</evidence>
<evidence type="ECO:0000256" key="5">
    <source>
        <dbReference type="ARBA" id="ARBA00022989"/>
    </source>
</evidence>
<comment type="subcellular location">
    <subcellularLocation>
        <location evidence="1">Cell membrane</location>
        <topology evidence="1">Multi-pass membrane protein</topology>
    </subcellularLocation>
</comment>
<protein>
    <submittedName>
        <fullName evidence="8">MATE family efflux transporter</fullName>
    </submittedName>
</protein>
<reference evidence="8 9" key="1">
    <citation type="submission" date="2020-08" db="EMBL/GenBank/DDBJ databases">
        <title>Genome public.</title>
        <authorList>
            <person name="Liu C."/>
            <person name="Sun Q."/>
        </authorList>
    </citation>
    <scope>NUCLEOTIDE SEQUENCE [LARGE SCALE GENOMIC DNA]</scope>
    <source>
        <strain evidence="8 9">New-38</strain>
    </source>
</reference>
<feature type="transmembrane region" description="Helical" evidence="7">
    <location>
        <begin position="387"/>
        <end position="410"/>
    </location>
</feature>
<dbReference type="InterPro" id="IPR002528">
    <property type="entry name" value="MATE_fam"/>
</dbReference>
<feature type="transmembrane region" description="Helical" evidence="7">
    <location>
        <begin position="130"/>
        <end position="150"/>
    </location>
</feature>
<keyword evidence="4 7" id="KW-0812">Transmembrane</keyword>
<dbReference type="Pfam" id="PF01554">
    <property type="entry name" value="MatE"/>
    <property type="match status" value="2"/>
</dbReference>
<evidence type="ECO:0000256" key="1">
    <source>
        <dbReference type="ARBA" id="ARBA00004651"/>
    </source>
</evidence>
<feature type="transmembrane region" description="Helical" evidence="7">
    <location>
        <begin position="96"/>
        <end position="118"/>
    </location>
</feature>
<dbReference type="NCBIfam" id="TIGR00797">
    <property type="entry name" value="matE"/>
    <property type="match status" value="1"/>
</dbReference>
<evidence type="ECO:0000313" key="9">
    <source>
        <dbReference type="Proteomes" id="UP000660021"/>
    </source>
</evidence>
<keyword evidence="3" id="KW-1003">Cell membrane</keyword>
<dbReference type="RefSeq" id="WP_101693635.1">
    <property type="nucleotide sequence ID" value="NZ_JACOPR010000001.1"/>
</dbReference>
<dbReference type="Proteomes" id="UP000660021">
    <property type="component" value="Unassembled WGS sequence"/>
</dbReference>
<dbReference type="CDD" id="cd13144">
    <property type="entry name" value="MATE_like_4"/>
    <property type="match status" value="1"/>
</dbReference>
<proteinExistence type="predicted"/>
<dbReference type="PIRSF" id="PIRSF006603">
    <property type="entry name" value="DinF"/>
    <property type="match status" value="1"/>
</dbReference>
<dbReference type="PANTHER" id="PTHR43549:SF2">
    <property type="entry name" value="MULTIDRUG RESISTANCE PROTEIN NORM-RELATED"/>
    <property type="match status" value="1"/>
</dbReference>
<keyword evidence="9" id="KW-1185">Reference proteome</keyword>
<evidence type="ECO:0000313" key="8">
    <source>
        <dbReference type="EMBL" id="MBC5729549.1"/>
    </source>
</evidence>
<evidence type="ECO:0000256" key="2">
    <source>
        <dbReference type="ARBA" id="ARBA00022448"/>
    </source>
</evidence>